<name>A0AAD4DG83_9FUNG</name>
<dbReference type="AlphaFoldDB" id="A0AAD4DG83"/>
<comment type="caution">
    <text evidence="2">The sequence shown here is derived from an EMBL/GenBank/DDBJ whole genome shotgun (WGS) entry which is preliminary data.</text>
</comment>
<gene>
    <name evidence="2" type="ORF">BGZ95_006135</name>
</gene>
<organism evidence="2 3">
    <name type="scientific">Linnemannia exigua</name>
    <dbReference type="NCBI Taxonomy" id="604196"/>
    <lineage>
        <taxon>Eukaryota</taxon>
        <taxon>Fungi</taxon>
        <taxon>Fungi incertae sedis</taxon>
        <taxon>Mucoromycota</taxon>
        <taxon>Mortierellomycotina</taxon>
        <taxon>Mortierellomycetes</taxon>
        <taxon>Mortierellales</taxon>
        <taxon>Mortierellaceae</taxon>
        <taxon>Linnemannia</taxon>
    </lineage>
</organism>
<feature type="region of interest" description="Disordered" evidence="1">
    <location>
        <begin position="1"/>
        <end position="74"/>
    </location>
</feature>
<keyword evidence="3" id="KW-1185">Reference proteome</keyword>
<evidence type="ECO:0000313" key="3">
    <source>
        <dbReference type="Proteomes" id="UP001194580"/>
    </source>
</evidence>
<accession>A0AAD4DG83</accession>
<feature type="region of interest" description="Disordered" evidence="1">
    <location>
        <begin position="91"/>
        <end position="150"/>
    </location>
</feature>
<evidence type="ECO:0000313" key="2">
    <source>
        <dbReference type="EMBL" id="KAG0277324.1"/>
    </source>
</evidence>
<reference evidence="2" key="1">
    <citation type="journal article" date="2020" name="Fungal Divers.">
        <title>Resolving the Mortierellaceae phylogeny through synthesis of multi-gene phylogenetics and phylogenomics.</title>
        <authorList>
            <person name="Vandepol N."/>
            <person name="Liber J."/>
            <person name="Desiro A."/>
            <person name="Na H."/>
            <person name="Kennedy M."/>
            <person name="Barry K."/>
            <person name="Grigoriev I.V."/>
            <person name="Miller A.N."/>
            <person name="O'Donnell K."/>
            <person name="Stajich J.E."/>
            <person name="Bonito G."/>
        </authorList>
    </citation>
    <scope>NUCLEOTIDE SEQUENCE</scope>
    <source>
        <strain evidence="2">NRRL 28262</strain>
    </source>
</reference>
<sequence>MAKKKSAARNGKQIATQTGNHYRNKHHISASPSVASSPSPRPQPHDLVQQRRRKGTPVRSPSQGDTSKGIVFSFRIQPGSDLSIDIRRYDQVSEEPAESQAGTNSPTSSSTSSQIEAAPSIASTETTAAASTSSISGSRNSSSEGREACSSGVSTQLNLAGEKWSSDPSSYLSNNIVDLTHNPFSRALKVIVDVATLNAASDDRFFKFLLLCLFVPLQLTQLTQLSDARSDNGGVQ</sequence>
<protein>
    <submittedName>
        <fullName evidence="2">Uncharacterized protein</fullName>
    </submittedName>
</protein>
<feature type="compositionally biased region" description="Low complexity" evidence="1">
    <location>
        <begin position="29"/>
        <end position="38"/>
    </location>
</feature>
<evidence type="ECO:0000256" key="1">
    <source>
        <dbReference type="SAM" id="MobiDB-lite"/>
    </source>
</evidence>
<dbReference type="Proteomes" id="UP001194580">
    <property type="component" value="Unassembled WGS sequence"/>
</dbReference>
<proteinExistence type="predicted"/>
<dbReference type="EMBL" id="JAAAIL010000285">
    <property type="protein sequence ID" value="KAG0277324.1"/>
    <property type="molecule type" value="Genomic_DNA"/>
</dbReference>
<feature type="compositionally biased region" description="Low complexity" evidence="1">
    <location>
        <begin position="103"/>
        <end position="143"/>
    </location>
</feature>